<dbReference type="CDD" id="cd07398">
    <property type="entry name" value="MPP_YbbF-LpxH"/>
    <property type="match status" value="1"/>
</dbReference>
<dbReference type="AlphaFoldDB" id="A0AAU8CVZ6"/>
<sequence>MPGETPRSFRTLFISDIHLGSKAAKAEFLIDFLRHHEAEAIYLVGDIVDGWRLRRSWHWPQLHNDVVQKLLRQARKGVRITYIAGNHDEFLRMFQGVHFGGIVVADRAVHESADGKKYLVIHGDQFDTVVHNMRWLAYLGDKAYDAAIMVNRVIARFRRLFGMPYWSFSSWAKVKVKKAVNFIGAFQEVLTEEARRSQVDGVICGHIHHAVIEKFDDVQYINTGDWVESCTAVVEHFDGRMEILYWPHIRTNVPAVAEQGFVPVVIDSETVKAA</sequence>
<dbReference type="InterPro" id="IPR004843">
    <property type="entry name" value="Calcineurin-like_PHP"/>
</dbReference>
<keyword evidence="2" id="KW-0997">Cell inner membrane</keyword>
<keyword evidence="1" id="KW-1003">Cell membrane</keyword>
<dbReference type="PANTHER" id="PTHR34990:SF2">
    <property type="entry name" value="BLL8164 PROTEIN"/>
    <property type="match status" value="1"/>
</dbReference>
<dbReference type="InterPro" id="IPR043461">
    <property type="entry name" value="LpxH-like"/>
</dbReference>
<reference evidence="7" key="1">
    <citation type="submission" date="2024-06" db="EMBL/GenBank/DDBJ databases">
        <title>Mesorhizobium karijinii sp. nov., a symbiont of the iconic Swainsona formosa from arid Australia.</title>
        <authorList>
            <person name="Hill Y.J."/>
            <person name="Watkin E.L.J."/>
            <person name="O'Hara G.W."/>
            <person name="Terpolilli J."/>
            <person name="Tye M.L."/>
            <person name="Kohlmeier M.G."/>
        </authorList>
    </citation>
    <scope>NUCLEOTIDE SEQUENCE</scope>
    <source>
        <strain evidence="7">WSM2240</strain>
    </source>
</reference>
<evidence type="ECO:0000256" key="2">
    <source>
        <dbReference type="ARBA" id="ARBA00022519"/>
    </source>
</evidence>
<evidence type="ECO:0000256" key="1">
    <source>
        <dbReference type="ARBA" id="ARBA00022475"/>
    </source>
</evidence>
<dbReference type="GO" id="GO:0016020">
    <property type="term" value="C:membrane"/>
    <property type="evidence" value="ECO:0007669"/>
    <property type="project" value="GOC"/>
</dbReference>
<dbReference type="EC" id="3.6.1.54" evidence="7"/>
<dbReference type="GO" id="GO:0008758">
    <property type="term" value="F:UDP-2,3-diacylglucosamine hydrolase activity"/>
    <property type="evidence" value="ECO:0007669"/>
    <property type="project" value="TreeGrafter"/>
</dbReference>
<keyword evidence="4" id="KW-0472">Membrane</keyword>
<dbReference type="RefSeq" id="WP_353641481.1">
    <property type="nucleotide sequence ID" value="NZ_CP159253.1"/>
</dbReference>
<organism evidence="7">
    <name type="scientific">Mesorhizobium sp. WSM2240</name>
    <dbReference type="NCBI Taxonomy" id="3228851"/>
    <lineage>
        <taxon>Bacteria</taxon>
        <taxon>Pseudomonadati</taxon>
        <taxon>Pseudomonadota</taxon>
        <taxon>Alphaproteobacteria</taxon>
        <taxon>Hyphomicrobiales</taxon>
        <taxon>Phyllobacteriaceae</taxon>
        <taxon>Mesorhizobium</taxon>
    </lineage>
</organism>
<dbReference type="SUPFAM" id="SSF56300">
    <property type="entry name" value="Metallo-dependent phosphatases"/>
    <property type="match status" value="1"/>
</dbReference>
<evidence type="ECO:0000256" key="3">
    <source>
        <dbReference type="ARBA" id="ARBA00022723"/>
    </source>
</evidence>
<evidence type="ECO:0000259" key="6">
    <source>
        <dbReference type="Pfam" id="PF00149"/>
    </source>
</evidence>
<evidence type="ECO:0000256" key="5">
    <source>
        <dbReference type="ARBA" id="ARBA00023211"/>
    </source>
</evidence>
<keyword evidence="5" id="KW-0464">Manganese</keyword>
<evidence type="ECO:0000256" key="4">
    <source>
        <dbReference type="ARBA" id="ARBA00023136"/>
    </source>
</evidence>
<dbReference type="PANTHER" id="PTHR34990">
    <property type="entry name" value="UDP-2,3-DIACYLGLUCOSAMINE HYDROLASE-RELATED"/>
    <property type="match status" value="1"/>
</dbReference>
<name>A0AAU8CVZ6_9HYPH</name>
<dbReference type="InterPro" id="IPR029052">
    <property type="entry name" value="Metallo-depent_PP-like"/>
</dbReference>
<dbReference type="EMBL" id="CP159253">
    <property type="protein sequence ID" value="XCG51008.1"/>
    <property type="molecule type" value="Genomic_DNA"/>
</dbReference>
<feature type="domain" description="Calcineurin-like phosphoesterase" evidence="6">
    <location>
        <begin position="9"/>
        <end position="209"/>
    </location>
</feature>
<keyword evidence="3" id="KW-0479">Metal-binding</keyword>
<dbReference type="Gene3D" id="3.60.21.10">
    <property type="match status" value="1"/>
</dbReference>
<evidence type="ECO:0000313" key="7">
    <source>
        <dbReference type="EMBL" id="XCG51008.1"/>
    </source>
</evidence>
<gene>
    <name evidence="7" type="ORF">ABVK50_11235</name>
</gene>
<dbReference type="Pfam" id="PF00149">
    <property type="entry name" value="Metallophos"/>
    <property type="match status" value="1"/>
</dbReference>
<accession>A0AAU8CVZ6</accession>
<dbReference type="GO" id="GO:0009245">
    <property type="term" value="P:lipid A biosynthetic process"/>
    <property type="evidence" value="ECO:0007669"/>
    <property type="project" value="TreeGrafter"/>
</dbReference>
<protein>
    <submittedName>
        <fullName evidence="7">UDP-2,3-diacylglucosamine diphosphatase</fullName>
        <ecNumber evidence="7">3.6.1.54</ecNumber>
    </submittedName>
</protein>
<proteinExistence type="predicted"/>
<dbReference type="GO" id="GO:0046872">
    <property type="term" value="F:metal ion binding"/>
    <property type="evidence" value="ECO:0007669"/>
    <property type="project" value="UniProtKB-KW"/>
</dbReference>
<keyword evidence="7" id="KW-0378">Hydrolase</keyword>